<dbReference type="CDD" id="cd00570">
    <property type="entry name" value="GST_N_family"/>
    <property type="match status" value="1"/>
</dbReference>
<dbReference type="Pfam" id="PF00043">
    <property type="entry name" value="GST_C"/>
    <property type="match status" value="1"/>
</dbReference>
<evidence type="ECO:0000259" key="1">
    <source>
        <dbReference type="PROSITE" id="PS50404"/>
    </source>
</evidence>
<dbReference type="InterPro" id="IPR036249">
    <property type="entry name" value="Thioredoxin-like_sf"/>
</dbReference>
<organism evidence="3 4">
    <name type="scientific">Cohaesibacter celericrescens</name>
    <dbReference type="NCBI Taxonomy" id="2067669"/>
    <lineage>
        <taxon>Bacteria</taxon>
        <taxon>Pseudomonadati</taxon>
        <taxon>Pseudomonadota</taxon>
        <taxon>Alphaproteobacteria</taxon>
        <taxon>Hyphomicrobiales</taxon>
        <taxon>Cohaesibacteraceae</taxon>
    </lineage>
</organism>
<dbReference type="SFLD" id="SFLDG00358">
    <property type="entry name" value="Main_(cytGST)"/>
    <property type="match status" value="1"/>
</dbReference>
<dbReference type="InterPro" id="IPR004045">
    <property type="entry name" value="Glutathione_S-Trfase_N"/>
</dbReference>
<keyword evidence="4" id="KW-1185">Reference proteome</keyword>
<dbReference type="SUPFAM" id="SSF52833">
    <property type="entry name" value="Thioredoxin-like"/>
    <property type="match status" value="1"/>
</dbReference>
<reference evidence="3 4" key="1">
    <citation type="submission" date="2018-01" db="EMBL/GenBank/DDBJ databases">
        <title>The draft genome sequence of Cohaesibacter sp. H1304.</title>
        <authorList>
            <person name="Wang N.-N."/>
            <person name="Du Z.-J."/>
        </authorList>
    </citation>
    <scope>NUCLEOTIDE SEQUENCE [LARGE SCALE GENOMIC DNA]</scope>
    <source>
        <strain evidence="3 4">H1304</strain>
    </source>
</reference>
<dbReference type="SFLD" id="SFLDS00019">
    <property type="entry name" value="Glutathione_Transferase_(cytos"/>
    <property type="match status" value="1"/>
</dbReference>
<dbReference type="PROSITE" id="PS50404">
    <property type="entry name" value="GST_NTER"/>
    <property type="match status" value="1"/>
</dbReference>
<dbReference type="Pfam" id="PF13417">
    <property type="entry name" value="GST_N_3"/>
    <property type="match status" value="1"/>
</dbReference>
<dbReference type="GO" id="GO:0016740">
    <property type="term" value="F:transferase activity"/>
    <property type="evidence" value="ECO:0007669"/>
    <property type="project" value="UniProtKB-KW"/>
</dbReference>
<dbReference type="InterPro" id="IPR010987">
    <property type="entry name" value="Glutathione-S-Trfase_C-like"/>
</dbReference>
<dbReference type="EMBL" id="PKUQ01000001">
    <property type="protein sequence ID" value="PLW78997.1"/>
    <property type="molecule type" value="Genomic_DNA"/>
</dbReference>
<proteinExistence type="predicted"/>
<protein>
    <submittedName>
        <fullName evidence="3">Glutathione S-transferase family protein</fullName>
    </submittedName>
</protein>
<dbReference type="AlphaFoldDB" id="A0A2N5XX16"/>
<comment type="caution">
    <text evidence="3">The sequence shown here is derived from an EMBL/GenBank/DDBJ whole genome shotgun (WGS) entry which is preliminary data.</text>
</comment>
<gene>
    <name evidence="3" type="ORF">C0081_01810</name>
</gene>
<dbReference type="InterPro" id="IPR004046">
    <property type="entry name" value="GST_C"/>
</dbReference>
<feature type="domain" description="GST C-terminal" evidence="2">
    <location>
        <begin position="101"/>
        <end position="251"/>
    </location>
</feature>
<dbReference type="Gene3D" id="3.40.30.10">
    <property type="entry name" value="Glutaredoxin"/>
    <property type="match status" value="1"/>
</dbReference>
<sequence length="278" mass="31620">MPILATNNPDITSLKGIHLYHAGMSNCSMRVRLALEEKGLEWVSHEINLGQQENIQDWYLAINPKGLVPSIIHDGVPVTESDDILAYLEEKFPEPALVPTDQTLAAEANKWFDLAVSMHIKAIKTWVYSSTVGATKRRSDMAHYAEVQPDKELVTFHQKSLDGFSKEEVEAAREMIVDAFRKMESRLEDHKYLVGDAQSIADIAWLPQYVVLDTLGFDFAPYPAIIAWAKRQERRPAYKAAISNWMPKIPGWALRAGIKIMRTFRKWTTARPHTHPQN</sequence>
<dbReference type="SUPFAM" id="SSF47616">
    <property type="entry name" value="GST C-terminal domain-like"/>
    <property type="match status" value="1"/>
</dbReference>
<dbReference type="RefSeq" id="WP_101532079.1">
    <property type="nucleotide sequence ID" value="NZ_PKUQ01000001.1"/>
</dbReference>
<dbReference type="PANTHER" id="PTHR44051">
    <property type="entry name" value="GLUTATHIONE S-TRANSFERASE-RELATED"/>
    <property type="match status" value="1"/>
</dbReference>
<evidence type="ECO:0000313" key="4">
    <source>
        <dbReference type="Proteomes" id="UP000234881"/>
    </source>
</evidence>
<dbReference type="Proteomes" id="UP000234881">
    <property type="component" value="Unassembled WGS sequence"/>
</dbReference>
<keyword evidence="3" id="KW-0808">Transferase</keyword>
<dbReference type="PROSITE" id="PS50405">
    <property type="entry name" value="GST_CTER"/>
    <property type="match status" value="1"/>
</dbReference>
<dbReference type="InterPro" id="IPR036282">
    <property type="entry name" value="Glutathione-S-Trfase_C_sf"/>
</dbReference>
<evidence type="ECO:0000259" key="2">
    <source>
        <dbReference type="PROSITE" id="PS50405"/>
    </source>
</evidence>
<dbReference type="PANTHER" id="PTHR44051:SF8">
    <property type="entry name" value="GLUTATHIONE S-TRANSFERASE GSTA"/>
    <property type="match status" value="1"/>
</dbReference>
<dbReference type="OrthoDB" id="9782992at2"/>
<accession>A0A2N5XX16</accession>
<name>A0A2N5XX16_9HYPH</name>
<feature type="domain" description="GST N-terminal" evidence="1">
    <location>
        <begin position="15"/>
        <end position="96"/>
    </location>
</feature>
<dbReference type="Gene3D" id="1.20.1050.10">
    <property type="match status" value="1"/>
</dbReference>
<evidence type="ECO:0000313" key="3">
    <source>
        <dbReference type="EMBL" id="PLW78997.1"/>
    </source>
</evidence>
<dbReference type="InterPro" id="IPR040079">
    <property type="entry name" value="Glutathione_S-Trfase"/>
</dbReference>